<proteinExistence type="predicted"/>
<evidence type="ECO:0000256" key="1">
    <source>
        <dbReference type="SAM" id="MobiDB-lite"/>
    </source>
</evidence>
<dbReference type="Proteomes" id="UP000279271">
    <property type="component" value="Unassembled WGS sequence"/>
</dbReference>
<feature type="non-terminal residue" evidence="2">
    <location>
        <position position="1"/>
    </location>
</feature>
<protein>
    <submittedName>
        <fullName evidence="2">Uncharacterized protein</fullName>
    </submittedName>
</protein>
<accession>A0A3M7KRZ9</accession>
<dbReference type="AlphaFoldDB" id="A0A3M7KRZ9"/>
<sequence length="280" mass="30135">VKLVLKLQEGSTTVQEPDREVVKGIVHGYEVVEVDGFTYKRRRQQSPVAGIENTPPNATPVATPGPPIPGPPPPAPTPPPACPSLATQLAVRRYLKEHTSQLPEVAEPADRLAAVAASVGETVLDTCTDEAVTTALTSILQRFLLRIRTEAAAGRLGCQVWEARDDAAPPDHSAESFAPDLQARKAGLRARLTRYADPEAVGTLRALRAEVHAHMALQVEGLCMLTADVASLVESAGVQARAAQHEFHQERFRAFSHVDSPARLIQALTQPPLPLHRLEG</sequence>
<feature type="compositionally biased region" description="Pro residues" evidence="1">
    <location>
        <begin position="63"/>
        <end position="78"/>
    </location>
</feature>
<evidence type="ECO:0000313" key="3">
    <source>
        <dbReference type="Proteomes" id="UP000279271"/>
    </source>
</evidence>
<gene>
    <name evidence="2" type="ORF">APUTEX25_004786</name>
</gene>
<evidence type="ECO:0000313" key="2">
    <source>
        <dbReference type="EMBL" id="RMZ53298.1"/>
    </source>
</evidence>
<dbReference type="EMBL" id="QOKY01000198">
    <property type="protein sequence ID" value="RMZ53298.1"/>
    <property type="molecule type" value="Genomic_DNA"/>
</dbReference>
<comment type="caution">
    <text evidence="2">The sequence shown here is derived from an EMBL/GenBank/DDBJ whole genome shotgun (WGS) entry which is preliminary data.</text>
</comment>
<organism evidence="2 3">
    <name type="scientific">Auxenochlorella protothecoides</name>
    <name type="common">Green microalga</name>
    <name type="synonym">Chlorella protothecoides</name>
    <dbReference type="NCBI Taxonomy" id="3075"/>
    <lineage>
        <taxon>Eukaryota</taxon>
        <taxon>Viridiplantae</taxon>
        <taxon>Chlorophyta</taxon>
        <taxon>core chlorophytes</taxon>
        <taxon>Trebouxiophyceae</taxon>
        <taxon>Chlorellales</taxon>
        <taxon>Chlorellaceae</taxon>
        <taxon>Auxenochlorella</taxon>
    </lineage>
</organism>
<name>A0A3M7KRZ9_AUXPR</name>
<feature type="compositionally biased region" description="Low complexity" evidence="1">
    <location>
        <begin position="53"/>
        <end position="62"/>
    </location>
</feature>
<feature type="region of interest" description="Disordered" evidence="1">
    <location>
        <begin position="43"/>
        <end position="78"/>
    </location>
</feature>
<reference evidence="3" key="1">
    <citation type="journal article" date="2018" name="Algal Res.">
        <title>Characterization of plant carbon substrate utilization by Auxenochlorella protothecoides.</title>
        <authorList>
            <person name="Vogler B.W."/>
            <person name="Starkenburg S.R."/>
            <person name="Sudasinghe N."/>
            <person name="Schambach J.Y."/>
            <person name="Rollin J.A."/>
            <person name="Pattathil S."/>
            <person name="Barry A.N."/>
        </authorList>
    </citation>
    <scope>NUCLEOTIDE SEQUENCE [LARGE SCALE GENOMIC DNA]</scope>
    <source>
        <strain evidence="3">UTEX 25</strain>
    </source>
</reference>